<dbReference type="Pfam" id="PF13962">
    <property type="entry name" value="PGG"/>
    <property type="match status" value="1"/>
</dbReference>
<evidence type="ECO:0000256" key="2">
    <source>
        <dbReference type="SAM" id="Phobius"/>
    </source>
</evidence>
<feature type="transmembrane region" description="Helical" evidence="2">
    <location>
        <begin position="392"/>
        <end position="410"/>
    </location>
</feature>
<gene>
    <name evidence="4" type="ORF">MKW98_013350</name>
</gene>
<name>A0AAD4SSG4_9MAGN</name>
<dbReference type="AlphaFoldDB" id="A0AAD4SSG4"/>
<dbReference type="Proteomes" id="UP001202328">
    <property type="component" value="Unassembled WGS sequence"/>
</dbReference>
<reference evidence="4" key="1">
    <citation type="submission" date="2022-04" db="EMBL/GenBank/DDBJ databases">
        <title>A functionally conserved STORR gene fusion in Papaver species that diverged 16.8 million years ago.</title>
        <authorList>
            <person name="Catania T."/>
        </authorList>
    </citation>
    <scope>NUCLEOTIDE SEQUENCE</scope>
    <source>
        <strain evidence="4">S-188037</strain>
    </source>
</reference>
<keyword evidence="2" id="KW-1133">Transmembrane helix</keyword>
<dbReference type="PANTHER" id="PTHR24177">
    <property type="entry name" value="CASKIN"/>
    <property type="match status" value="1"/>
</dbReference>
<dbReference type="SMART" id="SM00248">
    <property type="entry name" value="ANK"/>
    <property type="match status" value="5"/>
</dbReference>
<dbReference type="InterPro" id="IPR036770">
    <property type="entry name" value="Ankyrin_rpt-contain_sf"/>
</dbReference>
<dbReference type="SUPFAM" id="SSF48403">
    <property type="entry name" value="Ankyrin repeat"/>
    <property type="match status" value="1"/>
</dbReference>
<protein>
    <recommendedName>
        <fullName evidence="3">PGG domain-containing protein</fullName>
    </recommendedName>
</protein>
<keyword evidence="1" id="KW-0040">ANK repeat</keyword>
<organism evidence="4 5">
    <name type="scientific">Papaver atlanticum</name>
    <dbReference type="NCBI Taxonomy" id="357466"/>
    <lineage>
        <taxon>Eukaryota</taxon>
        <taxon>Viridiplantae</taxon>
        <taxon>Streptophyta</taxon>
        <taxon>Embryophyta</taxon>
        <taxon>Tracheophyta</taxon>
        <taxon>Spermatophyta</taxon>
        <taxon>Magnoliopsida</taxon>
        <taxon>Ranunculales</taxon>
        <taxon>Papaveraceae</taxon>
        <taxon>Papaveroideae</taxon>
        <taxon>Papaver</taxon>
    </lineage>
</organism>
<keyword evidence="2" id="KW-0812">Transmembrane</keyword>
<dbReference type="PANTHER" id="PTHR24177:SF365">
    <property type="entry name" value="ANKYRIN REPEAT-CONTAINING PROTEIN NPR4-LIKE ISOFORM X1"/>
    <property type="match status" value="1"/>
</dbReference>
<dbReference type="PROSITE" id="PS50297">
    <property type="entry name" value="ANK_REP_REGION"/>
    <property type="match status" value="1"/>
</dbReference>
<evidence type="ECO:0000256" key="1">
    <source>
        <dbReference type="PROSITE-ProRule" id="PRU00023"/>
    </source>
</evidence>
<comment type="caution">
    <text evidence="4">The sequence shown here is derived from an EMBL/GenBank/DDBJ whole genome shotgun (WGS) entry which is preliminary data.</text>
</comment>
<feature type="domain" description="PGG" evidence="3">
    <location>
        <begin position="385"/>
        <end position="491"/>
    </location>
</feature>
<accession>A0AAD4SSG4</accession>
<dbReference type="Pfam" id="PF12796">
    <property type="entry name" value="Ank_2"/>
    <property type="match status" value="1"/>
</dbReference>
<keyword evidence="5" id="KW-1185">Reference proteome</keyword>
<dbReference type="EMBL" id="JAJJMB010008687">
    <property type="protein sequence ID" value="KAI3921416.1"/>
    <property type="molecule type" value="Genomic_DNA"/>
</dbReference>
<proteinExistence type="predicted"/>
<dbReference type="PROSITE" id="PS50088">
    <property type="entry name" value="ANK_REPEAT"/>
    <property type="match status" value="1"/>
</dbReference>
<dbReference type="InterPro" id="IPR002110">
    <property type="entry name" value="Ankyrin_rpt"/>
</dbReference>
<evidence type="ECO:0000313" key="5">
    <source>
        <dbReference type="Proteomes" id="UP001202328"/>
    </source>
</evidence>
<sequence length="539" mass="60029">MDLNLYRPLLNAAMNDEWESIGNFIDSHLEVPITACGRTALHIAAGAGHSKFILKLLERMPIAALELKDAYDGNTALHLAVIGGLEDAVKAMVQKHEHLKRICNAKGLNPLLNAAIHVSVEHKEIIKFLCDEMKDEPSFLQGRSGAHLICSITRADLYDLASDLIREYPSLATAREGDGSTLLDLSSLPLNVLFKLLPSLEAYHRERLSFSTFLPELLDIISKEIACMTRVDMHHFFWGSNFLKTAAENGTIEIVKLCISTYPDQLWFPHEERNILQIAVENRQDSVFDYLYDHMNADEKILITRVVDPNGGNILHIAAKLAPASRLNIYSSIVVQIKSEINWFKKVEKRVPPAFRKKRNDDGETPQQVFTREHKDLVKKGEAYMIRTAESCLVVATLVATVAFAAIFTVPGGNFSDSGDPIFLGRKSFIGFMVVDAIALLNSTTSILVFLSVLVGSYAEADFEMILPTKLVFGLGSLIFSVVSVIIAFNIAFDIILGSRYGWAPFLIAGFTFASVFVYLGLLMNLQKELIGFYRVRKS</sequence>
<evidence type="ECO:0000259" key="3">
    <source>
        <dbReference type="Pfam" id="PF13962"/>
    </source>
</evidence>
<feature type="repeat" description="ANK" evidence="1">
    <location>
        <begin position="36"/>
        <end position="57"/>
    </location>
</feature>
<keyword evidence="2" id="KW-0472">Membrane</keyword>
<evidence type="ECO:0000313" key="4">
    <source>
        <dbReference type="EMBL" id="KAI3921416.1"/>
    </source>
</evidence>
<dbReference type="InterPro" id="IPR026961">
    <property type="entry name" value="PGG_dom"/>
</dbReference>
<dbReference type="Gene3D" id="1.25.40.20">
    <property type="entry name" value="Ankyrin repeat-containing domain"/>
    <property type="match status" value="2"/>
</dbReference>
<feature type="transmembrane region" description="Helical" evidence="2">
    <location>
        <begin position="471"/>
        <end position="497"/>
    </location>
</feature>
<dbReference type="GO" id="GO:0016020">
    <property type="term" value="C:membrane"/>
    <property type="evidence" value="ECO:0007669"/>
    <property type="project" value="TreeGrafter"/>
</dbReference>
<feature type="transmembrane region" description="Helical" evidence="2">
    <location>
        <begin position="503"/>
        <end position="526"/>
    </location>
</feature>
<feature type="transmembrane region" description="Helical" evidence="2">
    <location>
        <begin position="430"/>
        <end position="459"/>
    </location>
</feature>